<feature type="compositionally biased region" description="Basic and acidic residues" evidence="2">
    <location>
        <begin position="38"/>
        <end position="55"/>
    </location>
</feature>
<dbReference type="GO" id="GO:0005737">
    <property type="term" value="C:cytoplasm"/>
    <property type="evidence" value="ECO:0007669"/>
    <property type="project" value="TreeGrafter"/>
</dbReference>
<reference evidence="3" key="1">
    <citation type="submission" date="2016-05" db="EMBL/GenBank/DDBJ databases">
        <authorList>
            <person name="Lavstsen T."/>
            <person name="Jespersen J.S."/>
        </authorList>
    </citation>
    <scope>NUCLEOTIDE SEQUENCE</scope>
    <source>
        <tissue evidence="3">Brain</tissue>
    </source>
</reference>
<accession>A0A1A8EHU6</accession>
<feature type="compositionally biased region" description="Polar residues" evidence="2">
    <location>
        <begin position="248"/>
        <end position="264"/>
    </location>
</feature>
<evidence type="ECO:0000256" key="1">
    <source>
        <dbReference type="ARBA" id="ARBA00022999"/>
    </source>
</evidence>
<gene>
    <name evidence="3" type="primary">SH2D4B</name>
</gene>
<feature type="compositionally biased region" description="Basic and acidic residues" evidence="2">
    <location>
        <begin position="112"/>
        <end position="122"/>
    </location>
</feature>
<feature type="compositionally biased region" description="Polar residues" evidence="2">
    <location>
        <begin position="282"/>
        <end position="291"/>
    </location>
</feature>
<feature type="compositionally biased region" description="Low complexity" evidence="2">
    <location>
        <begin position="203"/>
        <end position="224"/>
    </location>
</feature>
<feature type="region of interest" description="Disordered" evidence="2">
    <location>
        <begin position="38"/>
        <end position="65"/>
    </location>
</feature>
<dbReference type="AlphaFoldDB" id="A0A1A8EHU6"/>
<protein>
    <submittedName>
        <fullName evidence="3">SH2 domain containing 4B</fullName>
    </submittedName>
</protein>
<sequence>MLQQILNDMYVDPDVLDGLNEDQKKTLFMKMRQEQVRRWTEREEKLQRDGGDLKPKPRKPNSKKVSWLLGHDGDVSVAVIGEVDELTSAFICTRSVALQSNNGHQNTLKNKTASEVRSERESVSQQTQPEISSKEKVSAAEGPAPTEATKLDPMAAEEKSAPQASICSRSSTRGGSVMVRPASANPTLGCVNTRPGISNPRLATAAPPSSSSSSTVKSNSASPAKGGQGSKEPPKPQEAQDRTGVGASGTSQRPDSADSGTPGTTPACAGRGRVAQLMKTFSGDTPTQTTARGIKPPLPTKPSHLRLTTR</sequence>
<dbReference type="EMBL" id="HADZ01000944">
    <property type="protein sequence ID" value="SBP64885.1"/>
    <property type="molecule type" value="Transcribed_RNA"/>
</dbReference>
<name>A0A1A8EHU6_NOTKA</name>
<evidence type="ECO:0000313" key="3">
    <source>
        <dbReference type="EMBL" id="SBQ45733.1"/>
    </source>
</evidence>
<proteinExistence type="predicted"/>
<dbReference type="PANTHER" id="PTHR14388">
    <property type="entry name" value="T CELL-SPECIFIC ADAPTER PROTEIN TSAD"/>
    <property type="match status" value="1"/>
</dbReference>
<dbReference type="EMBL" id="HAEA01017252">
    <property type="protein sequence ID" value="SBQ45733.1"/>
    <property type="molecule type" value="Transcribed_RNA"/>
</dbReference>
<feature type="compositionally biased region" description="Basic and acidic residues" evidence="2">
    <location>
        <begin position="232"/>
        <end position="241"/>
    </location>
</feature>
<evidence type="ECO:0000256" key="2">
    <source>
        <dbReference type="SAM" id="MobiDB-lite"/>
    </source>
</evidence>
<dbReference type="PANTHER" id="PTHR14388:SF5">
    <property type="entry name" value="SH2 DOMAIN-CONTAINING PROTEIN 4A"/>
    <property type="match status" value="1"/>
</dbReference>
<reference evidence="3" key="2">
    <citation type="submission" date="2016-06" db="EMBL/GenBank/DDBJ databases">
        <title>The genome of a short-lived fish provides insights into sex chromosome evolution and the genetic control of aging.</title>
        <authorList>
            <person name="Reichwald K."/>
            <person name="Felder M."/>
            <person name="Petzold A."/>
            <person name="Koch P."/>
            <person name="Groth M."/>
            <person name="Platzer M."/>
        </authorList>
    </citation>
    <scope>NUCLEOTIDE SEQUENCE</scope>
    <source>
        <tissue evidence="3">Brain</tissue>
    </source>
</reference>
<keyword evidence="1" id="KW-0727">SH2 domain</keyword>
<feature type="region of interest" description="Disordered" evidence="2">
    <location>
        <begin position="103"/>
        <end position="310"/>
    </location>
</feature>
<organism evidence="3">
    <name type="scientific">Nothobranchius kadleci</name>
    <name type="common">African annual killifish</name>
    <dbReference type="NCBI Taxonomy" id="1051664"/>
    <lineage>
        <taxon>Eukaryota</taxon>
        <taxon>Metazoa</taxon>
        <taxon>Chordata</taxon>
        <taxon>Craniata</taxon>
        <taxon>Vertebrata</taxon>
        <taxon>Euteleostomi</taxon>
        <taxon>Actinopterygii</taxon>
        <taxon>Neopterygii</taxon>
        <taxon>Teleostei</taxon>
        <taxon>Neoteleostei</taxon>
        <taxon>Acanthomorphata</taxon>
        <taxon>Ovalentaria</taxon>
        <taxon>Atherinomorphae</taxon>
        <taxon>Cyprinodontiformes</taxon>
        <taxon>Nothobranchiidae</taxon>
        <taxon>Nothobranchius</taxon>
    </lineage>
</organism>
<feature type="compositionally biased region" description="Polar residues" evidence="2">
    <location>
        <begin position="162"/>
        <end position="174"/>
    </location>
</feature>